<evidence type="ECO:0000313" key="14">
    <source>
        <dbReference type="EMBL" id="TDQ45705.1"/>
    </source>
</evidence>
<keyword evidence="15" id="KW-1185">Reference proteome</keyword>
<feature type="transmembrane region" description="Helical" evidence="10">
    <location>
        <begin position="443"/>
        <end position="461"/>
    </location>
</feature>
<feature type="domain" description="NAD-dependent epimerase/dehydratase" evidence="11">
    <location>
        <begin position="9"/>
        <end position="226"/>
    </location>
</feature>
<evidence type="ECO:0000256" key="4">
    <source>
        <dbReference type="ARBA" id="ARBA00022719"/>
    </source>
</evidence>
<comment type="similarity">
    <text evidence="2">Belongs to the VKOR family.</text>
</comment>
<comment type="subcellular location">
    <subcellularLocation>
        <location evidence="1">Membrane</location>
        <topology evidence="1">Multi-pass membrane protein</topology>
    </subcellularLocation>
</comment>
<evidence type="ECO:0000256" key="2">
    <source>
        <dbReference type="ARBA" id="ARBA00006214"/>
    </source>
</evidence>
<dbReference type="InterPro" id="IPR036291">
    <property type="entry name" value="NAD(P)-bd_dom_sf"/>
</dbReference>
<dbReference type="CDD" id="cd08946">
    <property type="entry name" value="SDR_e"/>
    <property type="match status" value="1"/>
</dbReference>
<dbReference type="SUPFAM" id="SSF51735">
    <property type="entry name" value="NAD(P)-binding Rossmann-fold domains"/>
    <property type="match status" value="1"/>
</dbReference>
<evidence type="ECO:0000256" key="7">
    <source>
        <dbReference type="ARBA" id="ARBA00023136"/>
    </source>
</evidence>
<evidence type="ECO:0000256" key="6">
    <source>
        <dbReference type="ARBA" id="ARBA00023002"/>
    </source>
</evidence>
<evidence type="ECO:0000256" key="10">
    <source>
        <dbReference type="SAM" id="Phobius"/>
    </source>
</evidence>
<accession>A0A4R6UKR5</accession>
<dbReference type="CDD" id="cd12919">
    <property type="entry name" value="VKOR_2"/>
    <property type="match status" value="1"/>
</dbReference>
<dbReference type="GO" id="GO:0016491">
    <property type="term" value="F:oxidoreductase activity"/>
    <property type="evidence" value="ECO:0007669"/>
    <property type="project" value="UniProtKB-KW"/>
</dbReference>
<dbReference type="Pfam" id="PF07884">
    <property type="entry name" value="VKOR"/>
    <property type="match status" value="1"/>
</dbReference>
<sequence length="826" mass="91433">MNKKQRSVVLITGSAGAIGSALVAKLKRHYTVIGTDRPGTDCDLEMDITSPQSITAACKKMKKEHGEKLAAVVHLAAYFDFTGEPHPLYENVNVHGTENLIKGLQSFDIERFIYSSTMLVHEPGVVGETIDEQAPLAPRWPYPQSKLDAENMIHRHHGDMPYLILRLAGLYDDQTCVPTLANQIARIFEHDAKSVLYAGDSRAGQSFIHLNDMLALFQAAIAKRNELPDQCELLAGEPETISYQELQNEIGRLIHGSRQWSTLQLPKPLAKAGAWLQEKSEPVVPDQLDYGEKPFIRPFMVDMASDHYALNIGKASELLDWQPKHKVINVLPSIISALKDDPLTWYRQHGITPPSWMETAEELEQNPHELRQQYEKKYRATHKEFLWAHVLNIAMGLWLLTSPMTLGYQSTAMMISDLASGVAMLVLGIFALSPKPILRFSRWALGAVGLWLLFAPLVFWAPTAAAYLNGTIIGTLVIGFALLARPFPGVSPIASETGPEIPPGWNFSPSAWIQRFPIIALAFVGFFISRYLAAYQLGHVDAVWEPFFPGALTDGKNGTEEIITSSVSKAWPVPDAGIGSLTYLLEILTGMIGSNKRWRTMPWLVLLFGFMIVPLGAISITFIIIQPIILNTWCTLCLIAAAAMLLQIPYSFDEIVATLAFLRRRAKLGKPWMQILFTGDTDEGSPVKTDKDIDDIERPGREILKDMVGVGGGVSAPWHLCACLFIGVWLMFTRITLGNDGNMANADHLVGALVVTITVTAFAEVMRSIRFLNIFLGMSLLITPFIFSTSMVSIVSTLLCGLALIGFSLPRGKIENPYGQWSKVIL</sequence>
<protein>
    <submittedName>
        <fullName evidence="14">Nucleoside-diphosphate-sugar epimerase</fullName>
    </submittedName>
</protein>
<dbReference type="InterPro" id="IPR012932">
    <property type="entry name" value="VKOR"/>
</dbReference>
<feature type="domain" description="Vitamin K epoxide reductase" evidence="13">
    <location>
        <begin position="517"/>
        <end position="651"/>
    </location>
</feature>
<dbReference type="AlphaFoldDB" id="A0A4R6UKR5"/>
<feature type="transmembrane region" description="Helical" evidence="10">
    <location>
        <begin position="467"/>
        <end position="484"/>
    </location>
</feature>
<gene>
    <name evidence="14" type="ORF">EV696_11856</name>
</gene>
<evidence type="ECO:0000256" key="1">
    <source>
        <dbReference type="ARBA" id="ARBA00004141"/>
    </source>
</evidence>
<dbReference type="Gene3D" id="1.20.1440.130">
    <property type="entry name" value="VKOR domain"/>
    <property type="match status" value="1"/>
</dbReference>
<evidence type="ECO:0000256" key="8">
    <source>
        <dbReference type="ARBA" id="ARBA00023157"/>
    </source>
</evidence>
<feature type="domain" description="SPW repeat-containing integral membrane" evidence="12">
    <location>
        <begin position="387"/>
        <end position="482"/>
    </location>
</feature>
<dbReference type="Gene3D" id="3.40.50.720">
    <property type="entry name" value="NAD(P)-binding Rossmann-like Domain"/>
    <property type="match status" value="1"/>
</dbReference>
<proteinExistence type="inferred from homology"/>
<organism evidence="14 15">
    <name type="scientific">Permianibacter aggregans</name>
    <dbReference type="NCBI Taxonomy" id="1510150"/>
    <lineage>
        <taxon>Bacteria</taxon>
        <taxon>Pseudomonadati</taxon>
        <taxon>Pseudomonadota</taxon>
        <taxon>Gammaproteobacteria</taxon>
        <taxon>Pseudomonadales</taxon>
        <taxon>Pseudomonadaceae</taxon>
        <taxon>Permianibacter</taxon>
    </lineage>
</organism>
<evidence type="ECO:0000259" key="11">
    <source>
        <dbReference type="Pfam" id="PF01370"/>
    </source>
</evidence>
<dbReference type="InterPro" id="IPR001509">
    <property type="entry name" value="Epimerase_deHydtase"/>
</dbReference>
<feature type="transmembrane region" description="Helical" evidence="10">
    <location>
        <begin position="516"/>
        <end position="537"/>
    </location>
</feature>
<dbReference type="InterPro" id="IPR038354">
    <property type="entry name" value="VKOR_sf"/>
</dbReference>
<reference evidence="14 15" key="1">
    <citation type="submission" date="2019-03" db="EMBL/GenBank/DDBJ databases">
        <title>Genomic Encyclopedia of Type Strains, Phase IV (KMG-IV): sequencing the most valuable type-strain genomes for metagenomic binning, comparative biology and taxonomic classification.</title>
        <authorList>
            <person name="Goeker M."/>
        </authorList>
    </citation>
    <scope>NUCLEOTIDE SEQUENCE [LARGE SCALE GENOMIC DNA]</scope>
    <source>
        <strain evidence="14 15">DSM 103792</strain>
    </source>
</reference>
<feature type="transmembrane region" description="Helical" evidence="10">
    <location>
        <begin position="749"/>
        <end position="769"/>
    </location>
</feature>
<keyword evidence="7 10" id="KW-0472">Membrane</keyword>
<name>A0A4R6UKR5_9GAMM</name>
<feature type="transmembrane region" description="Helical" evidence="10">
    <location>
        <begin position="385"/>
        <end position="406"/>
    </location>
</feature>
<evidence type="ECO:0000256" key="3">
    <source>
        <dbReference type="ARBA" id="ARBA00022692"/>
    </source>
</evidence>
<feature type="transmembrane region" description="Helical" evidence="10">
    <location>
        <begin position="603"/>
        <end position="625"/>
    </location>
</feature>
<keyword evidence="3 10" id="KW-0812">Transmembrane</keyword>
<keyword evidence="6" id="KW-0560">Oxidoreductase</keyword>
<keyword evidence="8" id="KW-1015">Disulfide bond</keyword>
<dbReference type="Pfam" id="PF03779">
    <property type="entry name" value="SPW"/>
    <property type="match status" value="2"/>
</dbReference>
<keyword evidence="4" id="KW-0874">Quinone</keyword>
<feature type="transmembrane region" description="Helical" evidence="10">
    <location>
        <begin position="632"/>
        <end position="652"/>
    </location>
</feature>
<evidence type="ECO:0000256" key="5">
    <source>
        <dbReference type="ARBA" id="ARBA00022989"/>
    </source>
</evidence>
<dbReference type="Pfam" id="PF01370">
    <property type="entry name" value="Epimerase"/>
    <property type="match status" value="1"/>
</dbReference>
<dbReference type="InterPro" id="IPR050177">
    <property type="entry name" value="Lipid_A_modif_metabolic_enz"/>
</dbReference>
<evidence type="ECO:0000313" key="15">
    <source>
        <dbReference type="Proteomes" id="UP000295375"/>
    </source>
</evidence>
<evidence type="ECO:0000256" key="9">
    <source>
        <dbReference type="ARBA" id="ARBA00023284"/>
    </source>
</evidence>
<dbReference type="InterPro" id="IPR005530">
    <property type="entry name" value="SPW"/>
</dbReference>
<dbReference type="PANTHER" id="PTHR43245">
    <property type="entry name" value="BIFUNCTIONAL POLYMYXIN RESISTANCE PROTEIN ARNA"/>
    <property type="match status" value="1"/>
</dbReference>
<dbReference type="RefSeq" id="WP_133592532.1">
    <property type="nucleotide sequence ID" value="NZ_CP037953.1"/>
</dbReference>
<comment type="caution">
    <text evidence="14">The sequence shown here is derived from an EMBL/GenBank/DDBJ whole genome shotgun (WGS) entry which is preliminary data.</text>
</comment>
<keyword evidence="9" id="KW-0676">Redox-active center</keyword>
<evidence type="ECO:0000259" key="12">
    <source>
        <dbReference type="Pfam" id="PF03779"/>
    </source>
</evidence>
<dbReference type="GO" id="GO:0048038">
    <property type="term" value="F:quinone binding"/>
    <property type="evidence" value="ECO:0007669"/>
    <property type="project" value="UniProtKB-KW"/>
</dbReference>
<dbReference type="Proteomes" id="UP000295375">
    <property type="component" value="Unassembled WGS sequence"/>
</dbReference>
<dbReference type="OrthoDB" id="9814124at2"/>
<feature type="transmembrane region" description="Helical" evidence="10">
    <location>
        <begin position="781"/>
        <end position="807"/>
    </location>
</feature>
<dbReference type="GO" id="GO:0016020">
    <property type="term" value="C:membrane"/>
    <property type="evidence" value="ECO:0007669"/>
    <property type="project" value="UniProtKB-SubCell"/>
</dbReference>
<feature type="domain" description="SPW repeat-containing integral membrane" evidence="12">
    <location>
        <begin position="718"/>
        <end position="808"/>
    </location>
</feature>
<feature type="transmembrane region" description="Helical" evidence="10">
    <location>
        <begin position="716"/>
        <end position="737"/>
    </location>
</feature>
<evidence type="ECO:0000259" key="13">
    <source>
        <dbReference type="Pfam" id="PF07884"/>
    </source>
</evidence>
<dbReference type="EMBL" id="SNYM01000018">
    <property type="protein sequence ID" value="TDQ45705.1"/>
    <property type="molecule type" value="Genomic_DNA"/>
</dbReference>
<keyword evidence="5 10" id="KW-1133">Transmembrane helix</keyword>
<feature type="transmembrane region" description="Helical" evidence="10">
    <location>
        <begin position="412"/>
        <end position="431"/>
    </location>
</feature>